<organism evidence="3 4">
    <name type="scientific">Arthrobotrys musiformis</name>
    <dbReference type="NCBI Taxonomy" id="47236"/>
    <lineage>
        <taxon>Eukaryota</taxon>
        <taxon>Fungi</taxon>
        <taxon>Dikarya</taxon>
        <taxon>Ascomycota</taxon>
        <taxon>Pezizomycotina</taxon>
        <taxon>Orbiliomycetes</taxon>
        <taxon>Orbiliales</taxon>
        <taxon>Orbiliaceae</taxon>
        <taxon>Arthrobotrys</taxon>
    </lineage>
</organism>
<dbReference type="PANTHER" id="PTHR35043">
    <property type="entry name" value="TRANSCRIPTION FACTOR DOMAIN-CONTAINING PROTEIN"/>
    <property type="match status" value="1"/>
</dbReference>
<comment type="caution">
    <text evidence="3">The sequence shown here is derived from an EMBL/GenBank/DDBJ whole genome shotgun (WGS) entry which is preliminary data.</text>
</comment>
<dbReference type="Proteomes" id="UP001370758">
    <property type="component" value="Unassembled WGS sequence"/>
</dbReference>
<keyword evidence="1" id="KW-0812">Transmembrane</keyword>
<feature type="signal peptide" evidence="2">
    <location>
        <begin position="1"/>
        <end position="25"/>
    </location>
</feature>
<evidence type="ECO:0000256" key="1">
    <source>
        <dbReference type="SAM" id="Phobius"/>
    </source>
</evidence>
<accession>A0AAV9WBA6</accession>
<dbReference type="PANTHER" id="PTHR35043:SF7">
    <property type="entry name" value="TRANSCRIPTION FACTOR DOMAIN-CONTAINING PROTEIN"/>
    <property type="match status" value="1"/>
</dbReference>
<keyword evidence="2" id="KW-0732">Signal</keyword>
<dbReference type="EMBL" id="JAVHJL010000004">
    <property type="protein sequence ID" value="KAK6504791.1"/>
    <property type="molecule type" value="Genomic_DNA"/>
</dbReference>
<keyword evidence="1" id="KW-1133">Transmembrane helix</keyword>
<feature type="transmembrane region" description="Helical" evidence="1">
    <location>
        <begin position="49"/>
        <end position="68"/>
    </location>
</feature>
<keyword evidence="1" id="KW-0472">Membrane</keyword>
<protein>
    <submittedName>
        <fullName evidence="3">Uncharacterized protein</fullName>
    </submittedName>
</protein>
<keyword evidence="4" id="KW-1185">Reference proteome</keyword>
<evidence type="ECO:0000256" key="2">
    <source>
        <dbReference type="SAM" id="SignalP"/>
    </source>
</evidence>
<feature type="chain" id="PRO_5043945382" evidence="2">
    <location>
        <begin position="26"/>
        <end position="230"/>
    </location>
</feature>
<name>A0AAV9WBA6_9PEZI</name>
<sequence length="230" mass="25692">MTLHQIPYVAVAVIIASSIIGHSQASVFTPDCAPPPPGTSFVTTPTVRSTMTIVWNCLSILFLCTWSIQHLNVPKYRKKPTTFAEKRWDDILDFLPKAKWMIITVLMPEYLVSKAFGEWIGVKDGLRAARTGVFTPPSKGWGELHIYLANAGYFVLDTKREETTNTKSVSFGSGTTLDVNEAMLRGRRFWALNQRQWEEVASQNFADLPNIDETELKKLSHGSAATIDAN</sequence>
<gene>
    <name evidence="3" type="ORF">TWF481_006730</name>
</gene>
<evidence type="ECO:0000313" key="4">
    <source>
        <dbReference type="Proteomes" id="UP001370758"/>
    </source>
</evidence>
<dbReference type="AlphaFoldDB" id="A0AAV9WBA6"/>
<reference evidence="3 4" key="1">
    <citation type="submission" date="2023-08" db="EMBL/GenBank/DDBJ databases">
        <authorList>
            <person name="Palmer J.M."/>
        </authorList>
    </citation>
    <scope>NUCLEOTIDE SEQUENCE [LARGE SCALE GENOMIC DNA]</scope>
    <source>
        <strain evidence="3 4">TWF481</strain>
    </source>
</reference>
<proteinExistence type="predicted"/>
<evidence type="ECO:0000313" key="3">
    <source>
        <dbReference type="EMBL" id="KAK6504791.1"/>
    </source>
</evidence>